<reference evidence="1" key="1">
    <citation type="journal article" date="2021" name="Environ. Microbiol.">
        <title>Gene family expansions and transcriptome signatures uncover fungal adaptations to wood decay.</title>
        <authorList>
            <person name="Hage H."/>
            <person name="Miyauchi S."/>
            <person name="Viragh M."/>
            <person name="Drula E."/>
            <person name="Min B."/>
            <person name="Chaduli D."/>
            <person name="Navarro D."/>
            <person name="Favel A."/>
            <person name="Norest M."/>
            <person name="Lesage-Meessen L."/>
            <person name="Balint B."/>
            <person name="Merenyi Z."/>
            <person name="de Eugenio L."/>
            <person name="Morin E."/>
            <person name="Martinez A.T."/>
            <person name="Baldrian P."/>
            <person name="Stursova M."/>
            <person name="Martinez M.J."/>
            <person name="Novotny C."/>
            <person name="Magnuson J.K."/>
            <person name="Spatafora J.W."/>
            <person name="Maurice S."/>
            <person name="Pangilinan J."/>
            <person name="Andreopoulos W."/>
            <person name="LaButti K."/>
            <person name="Hundley H."/>
            <person name="Na H."/>
            <person name="Kuo A."/>
            <person name="Barry K."/>
            <person name="Lipzen A."/>
            <person name="Henrissat B."/>
            <person name="Riley R."/>
            <person name="Ahrendt S."/>
            <person name="Nagy L.G."/>
            <person name="Grigoriev I.V."/>
            <person name="Martin F."/>
            <person name="Rosso M.N."/>
        </authorList>
    </citation>
    <scope>NUCLEOTIDE SEQUENCE</scope>
    <source>
        <strain evidence="1">CBS 384.51</strain>
    </source>
</reference>
<keyword evidence="2" id="KW-1185">Reference proteome</keyword>
<sequence>MAGTPATVANHVPTKVVCPTLVQRTPTKRFKKGQFGVDNPKSTTKEQTKKHVKNKRKNKTAQTTPHRLESSERQYRLLAMACRQLSCFTRMLWPLTTPSPRRSVRVARQSPSSLSTVHRPTGRPTNHRAPATLSTEPKKNDRKLSAKTGGREPEPSEALV</sequence>
<dbReference type="EMBL" id="MU274917">
    <property type="protein sequence ID" value="KAI0087649.1"/>
    <property type="molecule type" value="Genomic_DNA"/>
</dbReference>
<comment type="caution">
    <text evidence="1">The sequence shown here is derived from an EMBL/GenBank/DDBJ whole genome shotgun (WGS) entry which is preliminary data.</text>
</comment>
<evidence type="ECO:0000313" key="1">
    <source>
        <dbReference type="EMBL" id="KAI0087649.1"/>
    </source>
</evidence>
<gene>
    <name evidence="1" type="ORF">BDY19DRAFT_954757</name>
</gene>
<protein>
    <submittedName>
        <fullName evidence="1">Uncharacterized protein</fullName>
    </submittedName>
</protein>
<evidence type="ECO:0000313" key="2">
    <source>
        <dbReference type="Proteomes" id="UP001055072"/>
    </source>
</evidence>
<accession>A0ACB8U0C4</accession>
<proteinExistence type="predicted"/>
<name>A0ACB8U0C4_9APHY</name>
<dbReference type="Proteomes" id="UP001055072">
    <property type="component" value="Unassembled WGS sequence"/>
</dbReference>
<organism evidence="1 2">
    <name type="scientific">Irpex rosettiformis</name>
    <dbReference type="NCBI Taxonomy" id="378272"/>
    <lineage>
        <taxon>Eukaryota</taxon>
        <taxon>Fungi</taxon>
        <taxon>Dikarya</taxon>
        <taxon>Basidiomycota</taxon>
        <taxon>Agaricomycotina</taxon>
        <taxon>Agaricomycetes</taxon>
        <taxon>Polyporales</taxon>
        <taxon>Irpicaceae</taxon>
        <taxon>Irpex</taxon>
    </lineage>
</organism>